<organism evidence="1 2">
    <name type="scientific">Sporisorium scitamineum</name>
    <dbReference type="NCBI Taxonomy" id="49012"/>
    <lineage>
        <taxon>Eukaryota</taxon>
        <taxon>Fungi</taxon>
        <taxon>Dikarya</taxon>
        <taxon>Basidiomycota</taxon>
        <taxon>Ustilaginomycotina</taxon>
        <taxon>Ustilaginomycetes</taxon>
        <taxon>Ustilaginales</taxon>
        <taxon>Ustilaginaceae</taxon>
        <taxon>Sporisorium</taxon>
    </lineage>
</organism>
<dbReference type="Gene3D" id="3.40.50.1110">
    <property type="entry name" value="SGNH hydrolase"/>
    <property type="match status" value="1"/>
</dbReference>
<dbReference type="EMBL" id="CCFA01001230">
    <property type="protein sequence ID" value="CDW97099.1"/>
    <property type="molecule type" value="Genomic_DNA"/>
</dbReference>
<dbReference type="Proteomes" id="UP000242770">
    <property type="component" value="Unassembled WGS sequence"/>
</dbReference>
<dbReference type="InterPro" id="IPR036514">
    <property type="entry name" value="SGNH_hydro_sf"/>
</dbReference>
<gene>
    <name evidence="1" type="primary">SSCI23570.1</name>
</gene>
<keyword evidence="2" id="KW-1185">Reference proteome</keyword>
<protein>
    <recommendedName>
        <fullName evidence="3">SGNH hydrolase-type esterase domain-containing protein</fullName>
    </recommendedName>
</protein>
<reference evidence="2" key="1">
    <citation type="submission" date="2014-06" db="EMBL/GenBank/DDBJ databases">
        <authorList>
            <person name="Berkman P.J."/>
        </authorList>
    </citation>
    <scope>NUCLEOTIDE SEQUENCE [LARGE SCALE GENOMIC DNA]</scope>
</reference>
<evidence type="ECO:0000313" key="1">
    <source>
        <dbReference type="EMBL" id="CDW97099.1"/>
    </source>
</evidence>
<dbReference type="AlphaFoldDB" id="A0A0F7S759"/>
<name>A0A0F7S759_9BASI</name>
<proteinExistence type="predicted"/>
<evidence type="ECO:0000313" key="2">
    <source>
        <dbReference type="Proteomes" id="UP000242770"/>
    </source>
</evidence>
<dbReference type="SUPFAM" id="SSF52266">
    <property type="entry name" value="SGNH hydrolase"/>
    <property type="match status" value="1"/>
</dbReference>
<sequence length="99" mass="11154">MPVNPDLVITITGGGNDLFYIGSMFGYTLKHTLWGKLVTRFLMSKEENECCEHPTIATPEEVSERFSVLLDKITEKDPKATVYLAEYFAMMGPDTKSRS</sequence>
<accession>A0A0F7S759</accession>
<evidence type="ECO:0008006" key="3">
    <source>
        <dbReference type="Google" id="ProtNLM"/>
    </source>
</evidence>